<proteinExistence type="predicted"/>
<dbReference type="EMBL" id="KZ824535">
    <property type="protein sequence ID" value="RAK94426.1"/>
    <property type="molecule type" value="Genomic_DNA"/>
</dbReference>
<evidence type="ECO:0000313" key="2">
    <source>
        <dbReference type="Proteomes" id="UP000249748"/>
    </source>
</evidence>
<dbReference type="Proteomes" id="UP000249748">
    <property type="component" value="Unassembled WGS sequence"/>
</dbReference>
<reference evidence="1" key="1">
    <citation type="submission" date="2018-02" db="EMBL/GenBank/DDBJ databases">
        <title>The genomes of Aspergillus section Nigri reveals drivers in fungal speciation.</title>
        <authorList>
            <consortium name="DOE Joint Genome Institute"/>
            <person name="Vesth T.C."/>
            <person name="Nybo J."/>
            <person name="Theobald S."/>
            <person name="Brandl J."/>
            <person name="Frisvad J.C."/>
            <person name="Nielsen K.F."/>
            <person name="Lyhne E.K."/>
            <person name="Kogle M.E."/>
            <person name="Kuo A."/>
            <person name="Riley R."/>
            <person name="Clum A."/>
            <person name="Nolan M."/>
            <person name="Lipzen A."/>
            <person name="Salamov A."/>
            <person name="Henrissat B."/>
            <person name="Wiebenga A."/>
            <person name="De vries R.P."/>
            <person name="Grigoriev I.V."/>
            <person name="Mortensen U.H."/>
            <person name="Andersen M.R."/>
            <person name="Baker S.E."/>
        </authorList>
    </citation>
    <scope>NUCLEOTIDE SEQUENCE</scope>
    <source>
        <strain evidence="1">CBS 115574</strain>
    </source>
</reference>
<sequence length="143" mass="15417">MQLPAGLEHQAIGYTQSTSSPSEGFAIIGIGCRLPGGIESPSQLWEFLKQERCAAGPIPASRFNNDAYTGGKDEPATAVGPGGYLLTEDIRQFDNQFFGINNREAADMDPQQRKLLEVVFECFESAGYSWGQVSGAQVGCYGM</sequence>
<keyword evidence="2" id="KW-1185">Reference proteome</keyword>
<accession>A0ACD1IUV2</accession>
<name>A0ACD1IUV2_9EURO</name>
<organism evidence="1 2">
    <name type="scientific">Aspergillus costaricaensis CBS 115574</name>
    <dbReference type="NCBI Taxonomy" id="1448317"/>
    <lineage>
        <taxon>Eukaryota</taxon>
        <taxon>Fungi</taxon>
        <taxon>Dikarya</taxon>
        <taxon>Ascomycota</taxon>
        <taxon>Pezizomycotina</taxon>
        <taxon>Eurotiomycetes</taxon>
        <taxon>Eurotiomycetidae</taxon>
        <taxon>Eurotiales</taxon>
        <taxon>Aspergillaceae</taxon>
        <taxon>Aspergillus</taxon>
        <taxon>Aspergillus subgen. Circumdati</taxon>
    </lineage>
</organism>
<gene>
    <name evidence="1" type="ORF">BO79DRAFT_2945</name>
</gene>
<evidence type="ECO:0000313" key="1">
    <source>
        <dbReference type="EMBL" id="RAK94426.1"/>
    </source>
</evidence>
<protein>
    <submittedName>
        <fullName evidence="1">Beta-ketoacyl synthase</fullName>
    </submittedName>
</protein>